<name>A0ABN2C556_9MICO</name>
<dbReference type="EMBL" id="BAAANV010000066">
    <property type="protein sequence ID" value="GAA1552424.1"/>
    <property type="molecule type" value="Genomic_DNA"/>
</dbReference>
<proteinExistence type="predicted"/>
<evidence type="ECO:0000313" key="3">
    <source>
        <dbReference type="Proteomes" id="UP001501288"/>
    </source>
</evidence>
<feature type="transmembrane region" description="Helical" evidence="1">
    <location>
        <begin position="32"/>
        <end position="52"/>
    </location>
</feature>
<evidence type="ECO:0000313" key="2">
    <source>
        <dbReference type="EMBL" id="GAA1552424.1"/>
    </source>
</evidence>
<keyword evidence="1" id="KW-1133">Transmembrane helix</keyword>
<feature type="transmembrane region" description="Helical" evidence="1">
    <location>
        <begin position="64"/>
        <end position="84"/>
    </location>
</feature>
<dbReference type="Proteomes" id="UP001501288">
    <property type="component" value="Unassembled WGS sequence"/>
</dbReference>
<organism evidence="2 3">
    <name type="scientific">Dermacoccus barathri</name>
    <dbReference type="NCBI Taxonomy" id="322601"/>
    <lineage>
        <taxon>Bacteria</taxon>
        <taxon>Bacillati</taxon>
        <taxon>Actinomycetota</taxon>
        <taxon>Actinomycetes</taxon>
        <taxon>Micrococcales</taxon>
        <taxon>Dermacoccaceae</taxon>
        <taxon>Dermacoccus</taxon>
    </lineage>
</organism>
<keyword evidence="1" id="KW-0472">Membrane</keyword>
<evidence type="ECO:0000256" key="1">
    <source>
        <dbReference type="SAM" id="Phobius"/>
    </source>
</evidence>
<gene>
    <name evidence="2" type="ORF">GCM10009762_26400</name>
</gene>
<sequence>MSTPTNDKAGAGTAKAANSARHGAGLFDIRNIIGALMGIYGVILVGMSFTTSEADRAKADGANLNLWTGVGLLVLAAALIGWAVTRPIVVDERELAEDKAAAEHEQPSAH</sequence>
<dbReference type="RefSeq" id="WP_206609349.1">
    <property type="nucleotide sequence ID" value="NZ_BAAANV010000066.1"/>
</dbReference>
<comment type="caution">
    <text evidence="2">The sequence shown here is derived from an EMBL/GenBank/DDBJ whole genome shotgun (WGS) entry which is preliminary data.</text>
</comment>
<keyword evidence="3" id="KW-1185">Reference proteome</keyword>
<protein>
    <submittedName>
        <fullName evidence="2">Uncharacterized protein</fullName>
    </submittedName>
</protein>
<accession>A0ABN2C556</accession>
<reference evidence="2 3" key="1">
    <citation type="journal article" date="2019" name="Int. J. Syst. Evol. Microbiol.">
        <title>The Global Catalogue of Microorganisms (GCM) 10K type strain sequencing project: providing services to taxonomists for standard genome sequencing and annotation.</title>
        <authorList>
            <consortium name="The Broad Institute Genomics Platform"/>
            <consortium name="The Broad Institute Genome Sequencing Center for Infectious Disease"/>
            <person name="Wu L."/>
            <person name="Ma J."/>
        </authorList>
    </citation>
    <scope>NUCLEOTIDE SEQUENCE [LARGE SCALE GENOMIC DNA]</scope>
    <source>
        <strain evidence="2 3">JCM 14588</strain>
    </source>
</reference>
<keyword evidence="1" id="KW-0812">Transmembrane</keyword>